<accession>A0A318U8W3</accession>
<dbReference type="EMBL" id="QKLP01000001">
    <property type="protein sequence ID" value="PYF43721.1"/>
    <property type="molecule type" value="Genomic_DNA"/>
</dbReference>
<gene>
    <name evidence="1" type="ORF">BCF88_10139</name>
</gene>
<dbReference type="Gene3D" id="3.90.1200.10">
    <property type="match status" value="2"/>
</dbReference>
<keyword evidence="1" id="KW-0418">Kinase</keyword>
<dbReference type="SUPFAM" id="SSF56112">
    <property type="entry name" value="Protein kinase-like (PK-like)"/>
    <property type="match status" value="2"/>
</dbReference>
<evidence type="ECO:0000313" key="1">
    <source>
        <dbReference type="EMBL" id="PYF43721.1"/>
    </source>
</evidence>
<evidence type="ECO:0000313" key="2">
    <source>
        <dbReference type="Proteomes" id="UP000247715"/>
    </source>
</evidence>
<dbReference type="RefSeq" id="WP_110858092.1">
    <property type="nucleotide sequence ID" value="NZ_LS991949.1"/>
</dbReference>
<dbReference type="GO" id="GO:0016301">
    <property type="term" value="F:kinase activity"/>
    <property type="evidence" value="ECO:0007669"/>
    <property type="project" value="UniProtKB-KW"/>
</dbReference>
<name>A0A318U8W3_9BACT</name>
<dbReference type="Proteomes" id="UP000247715">
    <property type="component" value="Unassembled WGS sequence"/>
</dbReference>
<dbReference type="AlphaFoldDB" id="A0A318U8W3"/>
<dbReference type="InterPro" id="IPR011009">
    <property type="entry name" value="Kinase-like_dom_sf"/>
</dbReference>
<sequence length="490" mass="59175">MNLKEKNIVNEEHIEKIDAMYEKISAAFSSEVANNITQAKFQLTKNNNMYFIAKYLDTWVQIRIPSDGFLSLFENEYELAKTLNDYLFIKNGIFIKKWFPGSDLFQIGLESNLINPILNCLKKFQERNVEIKKFNWNKYNIKDKRYQKLVKKYSNDELVLSHNNIRKNNIIINKFGYIKLVDFEAVTLNSKYYDLVALYFNIGIDKKTIIDFFNLDKEKFNDYVYLFKRYKEAHYQDIYLNIKNIQKKMPSPHVFLKNNQTINNKFIVFKKHNKFNYHLNLSELENFYFVPTYIYEDENKIIWRWLNNKGNFELSLKSIKLIAKIMKTYHDSHVNFPDFVLDKYIKWLIKKTNIVDFKKEMDDFDLIKLIFLWLKQIKIDANCHNNLSFKNILWGENQNIYFIDWSLASKGSRFLDIAIMFENLNVNKVQKELFWAVYCNSKPIDFYKYQIIALFLIYLQNKQLKNHDEKNYLIIKKIKYVLIKNRIKVK</sequence>
<organism evidence="1 2">
    <name type="scientific">Metamycoplasma alkalescens</name>
    <dbReference type="NCBI Taxonomy" id="45363"/>
    <lineage>
        <taxon>Bacteria</taxon>
        <taxon>Bacillati</taxon>
        <taxon>Mycoplasmatota</taxon>
        <taxon>Mycoplasmoidales</taxon>
        <taxon>Metamycoplasmataceae</taxon>
        <taxon>Metamycoplasma</taxon>
    </lineage>
</organism>
<reference evidence="1 2" key="1">
    <citation type="submission" date="2018-06" db="EMBL/GenBank/DDBJ databases">
        <title>Genomic Encyclopedia of Archaeal and Bacterial Type Strains, Phase II (KMG-II): from individual species to whole genera.</title>
        <authorList>
            <person name="Goeker M."/>
        </authorList>
    </citation>
    <scope>NUCLEOTIDE SEQUENCE [LARGE SCALE GENOMIC DNA]</scope>
    <source>
        <strain evidence="1 2">ATCC 29103</strain>
    </source>
</reference>
<comment type="caution">
    <text evidence="1">The sequence shown here is derived from an EMBL/GenBank/DDBJ whole genome shotgun (WGS) entry which is preliminary data.</text>
</comment>
<keyword evidence="1" id="KW-0808">Transferase</keyword>
<proteinExistence type="predicted"/>
<protein>
    <submittedName>
        <fullName evidence="1">Thiamine kinase-like enzyme</fullName>
    </submittedName>
</protein>